<dbReference type="RefSeq" id="WP_039403376.1">
    <property type="nucleotide sequence ID" value="NZ_JTDK01000024.1"/>
</dbReference>
<dbReference type="SUPFAM" id="SSF103481">
    <property type="entry name" value="Multidrug resistance efflux transporter EmrE"/>
    <property type="match status" value="2"/>
</dbReference>
<reference evidence="4 5" key="1">
    <citation type="submission" date="2014-11" db="EMBL/GenBank/DDBJ databases">
        <title>Genome sequence of Microbacterium mangrovi MUSC 115(T).</title>
        <authorList>
            <person name="Lee L.-H."/>
        </authorList>
    </citation>
    <scope>NUCLEOTIDE SEQUENCE [LARGE SCALE GENOMIC DNA]</scope>
    <source>
        <strain evidence="4 5">MUSC 115</strain>
    </source>
</reference>
<feature type="transmembrane region" description="Helical" evidence="2">
    <location>
        <begin position="114"/>
        <end position="135"/>
    </location>
</feature>
<keyword evidence="2" id="KW-1133">Transmembrane helix</keyword>
<dbReference type="AlphaFoldDB" id="A0A0B2A0N9"/>
<feature type="domain" description="EamA" evidence="3">
    <location>
        <begin position="3"/>
        <end position="132"/>
    </location>
</feature>
<dbReference type="InterPro" id="IPR037185">
    <property type="entry name" value="EmrE-like"/>
</dbReference>
<evidence type="ECO:0000313" key="4">
    <source>
        <dbReference type="EMBL" id="KHK95352.1"/>
    </source>
</evidence>
<protein>
    <recommendedName>
        <fullName evidence="3">EamA domain-containing protein</fullName>
    </recommendedName>
</protein>
<feature type="transmembrane region" description="Helical" evidence="2">
    <location>
        <begin position="299"/>
        <end position="316"/>
    </location>
</feature>
<comment type="caution">
    <text evidence="4">The sequence shown here is derived from an EMBL/GenBank/DDBJ whole genome shotgun (WGS) entry which is preliminary data.</text>
</comment>
<feature type="transmembrane region" description="Helical" evidence="2">
    <location>
        <begin position="147"/>
        <end position="166"/>
    </location>
</feature>
<keyword evidence="5" id="KW-1185">Reference proteome</keyword>
<dbReference type="Pfam" id="PF00892">
    <property type="entry name" value="EamA"/>
    <property type="match status" value="2"/>
</dbReference>
<keyword evidence="2" id="KW-0812">Transmembrane</keyword>
<dbReference type="InterPro" id="IPR000620">
    <property type="entry name" value="EamA_dom"/>
</dbReference>
<evidence type="ECO:0000313" key="5">
    <source>
        <dbReference type="Proteomes" id="UP000031030"/>
    </source>
</evidence>
<dbReference type="Proteomes" id="UP000031030">
    <property type="component" value="Unassembled WGS sequence"/>
</dbReference>
<feature type="transmembrane region" description="Helical" evidence="2">
    <location>
        <begin position="6"/>
        <end position="24"/>
    </location>
</feature>
<feature type="transmembrane region" description="Helical" evidence="2">
    <location>
        <begin position="271"/>
        <end position="292"/>
    </location>
</feature>
<sequence length="317" mass="32198">MPVALLAVVAAVIFGSADFLGGMAAKHLRSLVVTGVSAFSGLLLLLVAMAVLGTHWLPQDALLGALSGILSVAAVGLLYACLAIGPMSILSPLTAVVSAIVPLLWGLLVRHEALSALAWTGLGFALVATVLVGFVPGEKVVRPSARGLVMAVCSGTAIGGFMIIMSSTSEASGVLPLIFNRAVNGLITTIIVVVTTLAMMRRGRSLRSALAAEGPQLGATPDGRADLEHARAHGRPSPMLARAWWIAIGAGLVDATANTLTLIALRSGDLAIVSALTAMYPAGTILLAAIVLRERIAGVQWTGLGLALTSGVLLAVG</sequence>
<proteinExistence type="inferred from homology"/>
<feature type="transmembrane region" description="Helical" evidence="2">
    <location>
        <begin position="178"/>
        <end position="200"/>
    </location>
</feature>
<dbReference type="Gene3D" id="1.10.3730.20">
    <property type="match status" value="1"/>
</dbReference>
<feature type="transmembrane region" description="Helical" evidence="2">
    <location>
        <begin position="31"/>
        <end position="56"/>
    </location>
</feature>
<accession>A0A0B2A0N9</accession>
<dbReference type="EMBL" id="JTDK01000024">
    <property type="protein sequence ID" value="KHK95352.1"/>
    <property type="molecule type" value="Genomic_DNA"/>
</dbReference>
<evidence type="ECO:0000256" key="1">
    <source>
        <dbReference type="ARBA" id="ARBA00007362"/>
    </source>
</evidence>
<evidence type="ECO:0000259" key="3">
    <source>
        <dbReference type="Pfam" id="PF00892"/>
    </source>
</evidence>
<evidence type="ECO:0000256" key="2">
    <source>
        <dbReference type="SAM" id="Phobius"/>
    </source>
</evidence>
<dbReference type="GO" id="GO:0016020">
    <property type="term" value="C:membrane"/>
    <property type="evidence" value="ECO:0007669"/>
    <property type="project" value="InterPro"/>
</dbReference>
<organism evidence="4 5">
    <name type="scientific">Microbacterium mangrovi</name>
    <dbReference type="NCBI Taxonomy" id="1348253"/>
    <lineage>
        <taxon>Bacteria</taxon>
        <taxon>Bacillati</taxon>
        <taxon>Actinomycetota</taxon>
        <taxon>Actinomycetes</taxon>
        <taxon>Micrococcales</taxon>
        <taxon>Microbacteriaceae</taxon>
        <taxon>Microbacterium</taxon>
    </lineage>
</organism>
<gene>
    <name evidence="4" type="ORF">LK09_19475</name>
</gene>
<feature type="transmembrane region" description="Helical" evidence="2">
    <location>
        <begin position="62"/>
        <end position="82"/>
    </location>
</feature>
<feature type="domain" description="EamA" evidence="3">
    <location>
        <begin position="240"/>
        <end position="314"/>
    </location>
</feature>
<comment type="similarity">
    <text evidence="1">Belongs to the EamA transporter family.</text>
</comment>
<name>A0A0B2A0N9_9MICO</name>
<dbReference type="STRING" id="1348253.LK09_19475"/>
<dbReference type="OrthoDB" id="68076at2"/>
<feature type="transmembrane region" description="Helical" evidence="2">
    <location>
        <begin position="243"/>
        <end position="265"/>
    </location>
</feature>
<feature type="transmembrane region" description="Helical" evidence="2">
    <location>
        <begin position="89"/>
        <end position="108"/>
    </location>
</feature>
<keyword evidence="2" id="KW-0472">Membrane</keyword>